<protein>
    <submittedName>
        <fullName evidence="4">Inhibitor_I29 domain-containing protein</fullName>
    </submittedName>
</protein>
<keyword evidence="1" id="KW-0812">Transmembrane</keyword>
<keyword evidence="1" id="KW-0472">Membrane</keyword>
<dbReference type="PANTHER" id="PTHR22751:SF42">
    <property type="entry name" value="G-PROTEIN COUPLED RECEPTORS FAMILY 1 PROFILE DOMAIN-CONTAINING PROTEIN-RELATED"/>
    <property type="match status" value="1"/>
</dbReference>
<evidence type="ECO:0000313" key="3">
    <source>
        <dbReference type="Proteomes" id="UP000095282"/>
    </source>
</evidence>
<dbReference type="SMART" id="SM00848">
    <property type="entry name" value="Inhibitor_I29"/>
    <property type="match status" value="1"/>
</dbReference>
<reference evidence="4" key="1">
    <citation type="submission" date="2016-11" db="UniProtKB">
        <authorList>
            <consortium name="WormBaseParasite"/>
        </authorList>
    </citation>
    <scope>IDENTIFICATION</scope>
</reference>
<keyword evidence="1" id="KW-1133">Transmembrane helix</keyword>
<dbReference type="InterPro" id="IPR038765">
    <property type="entry name" value="Papain-like_cys_pep_sf"/>
</dbReference>
<organism evidence="3 4">
    <name type="scientific">Caenorhabditis tropicalis</name>
    <dbReference type="NCBI Taxonomy" id="1561998"/>
    <lineage>
        <taxon>Eukaryota</taxon>
        <taxon>Metazoa</taxon>
        <taxon>Ecdysozoa</taxon>
        <taxon>Nematoda</taxon>
        <taxon>Chromadorea</taxon>
        <taxon>Rhabditida</taxon>
        <taxon>Rhabditina</taxon>
        <taxon>Rhabditomorpha</taxon>
        <taxon>Rhabditoidea</taxon>
        <taxon>Rhabditidae</taxon>
        <taxon>Peloderinae</taxon>
        <taxon>Caenorhabditis</taxon>
    </lineage>
</organism>
<dbReference type="Pfam" id="PF10324">
    <property type="entry name" value="7TM_GPCR_Srw"/>
    <property type="match status" value="1"/>
</dbReference>
<feature type="domain" description="Cathepsin propeptide inhibitor" evidence="2">
    <location>
        <begin position="276"/>
        <end position="336"/>
    </location>
</feature>
<dbReference type="Proteomes" id="UP000095282">
    <property type="component" value="Unplaced"/>
</dbReference>
<dbReference type="STRING" id="1561998.A0A1I7U434"/>
<feature type="transmembrane region" description="Helical" evidence="1">
    <location>
        <begin position="184"/>
        <end position="203"/>
    </location>
</feature>
<sequence>MDGGLPGPYQIPCYEIWYQFKDQTIDVDVDKCTMYPPNTTFPWFELVQNPIFEGYNHQISSKYLLIDSFFKITPPLFYLFLAIGLVSQLKKARDGRRILMRKEEEHEMVNVNRLVICMTIAYFLAETPVAVSNFLMSFLIGDSYGMITSSLNSFAVVDRSINSSAPLTLIHKICAFLETYRQHVFIVFCFVAINLVLFFERFWHYRYMTENRDLRRVMGAGIAITRGAAGALSFCMALILLTVCRNIITLLRETVISQYIPFDSAIAFHKEVLSNFDKFQAHHNRRYRNHAERTKRLGHFAKNHQRIKELNEEARKGGRNVTFGWNRFADMPKEERHARFSKIHPRNHSDLPIYKPRHPRQHRAKREIPGSFDLREVYINGSPIIGPVKDQGELINQNPLRGGLNWNLIICH</sequence>
<name>A0A1I7U434_9PELO</name>
<dbReference type="GO" id="GO:0008528">
    <property type="term" value="F:G protein-coupled peptide receptor activity"/>
    <property type="evidence" value="ECO:0007669"/>
    <property type="project" value="InterPro"/>
</dbReference>
<dbReference type="AlphaFoldDB" id="A0A1I7U434"/>
<dbReference type="PANTHER" id="PTHR22751">
    <property type="entry name" value="G-PROTEIN COUPLED RECEPTOR-RELATED"/>
    <property type="match status" value="1"/>
</dbReference>
<accession>A0A1I7U434</accession>
<feature type="transmembrane region" description="Helical" evidence="1">
    <location>
        <begin position="223"/>
        <end position="243"/>
    </location>
</feature>
<dbReference type="InterPro" id="IPR019427">
    <property type="entry name" value="7TM_GPCR_serpentine_rcpt_Srw"/>
</dbReference>
<evidence type="ECO:0000256" key="1">
    <source>
        <dbReference type="SAM" id="Phobius"/>
    </source>
</evidence>
<evidence type="ECO:0000259" key="2">
    <source>
        <dbReference type="SMART" id="SM00848"/>
    </source>
</evidence>
<dbReference type="SUPFAM" id="SSF54001">
    <property type="entry name" value="Cysteine proteinases"/>
    <property type="match status" value="1"/>
</dbReference>
<evidence type="ECO:0000313" key="4">
    <source>
        <dbReference type="WBParaSite" id="Csp11.Scaffold629.g14642.t3"/>
    </source>
</evidence>
<dbReference type="Pfam" id="PF08246">
    <property type="entry name" value="Inhibitor_I29"/>
    <property type="match status" value="1"/>
</dbReference>
<dbReference type="Gene3D" id="3.90.70.10">
    <property type="entry name" value="Cysteine proteinases"/>
    <property type="match status" value="1"/>
</dbReference>
<dbReference type="InterPro" id="IPR013201">
    <property type="entry name" value="Prot_inhib_I29"/>
</dbReference>
<proteinExistence type="predicted"/>
<feature type="transmembrane region" description="Helical" evidence="1">
    <location>
        <begin position="72"/>
        <end position="90"/>
    </location>
</feature>
<dbReference type="WBParaSite" id="Csp11.Scaffold629.g14642.t3">
    <property type="protein sequence ID" value="Csp11.Scaffold629.g14642.t3"/>
    <property type="gene ID" value="Csp11.Scaffold629.g14642"/>
</dbReference>
<feature type="transmembrane region" description="Helical" evidence="1">
    <location>
        <begin position="111"/>
        <end position="140"/>
    </location>
</feature>
<keyword evidence="3" id="KW-1185">Reference proteome</keyword>